<evidence type="ECO:0008006" key="4">
    <source>
        <dbReference type="Google" id="ProtNLM"/>
    </source>
</evidence>
<feature type="compositionally biased region" description="Low complexity" evidence="1">
    <location>
        <begin position="587"/>
        <end position="600"/>
    </location>
</feature>
<evidence type="ECO:0000313" key="3">
    <source>
        <dbReference type="Proteomes" id="UP000518300"/>
    </source>
</evidence>
<dbReference type="GO" id="GO:0005737">
    <property type="term" value="C:cytoplasm"/>
    <property type="evidence" value="ECO:0007669"/>
    <property type="project" value="TreeGrafter"/>
</dbReference>
<feature type="region of interest" description="Disordered" evidence="1">
    <location>
        <begin position="587"/>
        <end position="609"/>
    </location>
</feature>
<dbReference type="PROSITE" id="PS50012">
    <property type="entry name" value="RCC1_3"/>
    <property type="match status" value="5"/>
</dbReference>
<accession>A0A848LM29</accession>
<dbReference type="Gene3D" id="2.130.10.30">
    <property type="entry name" value="Regulator of chromosome condensation 1/beta-lactamase-inhibitor protein II"/>
    <property type="match status" value="2"/>
</dbReference>
<dbReference type="PANTHER" id="PTHR45982:SF1">
    <property type="entry name" value="REGULATOR OF CHROMOSOME CONDENSATION"/>
    <property type="match status" value="1"/>
</dbReference>
<gene>
    <name evidence="2" type="ORF">HG543_28775</name>
</gene>
<dbReference type="GO" id="GO:0005085">
    <property type="term" value="F:guanyl-nucleotide exchange factor activity"/>
    <property type="evidence" value="ECO:0007669"/>
    <property type="project" value="TreeGrafter"/>
</dbReference>
<proteinExistence type="predicted"/>
<sequence>ADGRVWGWGLNTSAQVGTGATSAMVLAPVQVAGLPRAKAIAAGAGHSLIVDEQFGNVWAWGQNTFGQVGTGTATSTPVTSPVPVNGVFAVTALIAGHNSSLVIVGNGLAMAWGLNASGQLGTGNATNSASPVNVAGVADATALAAGAQHALALRPGCPVWAWGHNGQGQLGTGSTSATPVTSPGVTLIVNTFYFDGDMDGFGDEYVTEQACEPSPGFVEELDCDDYAATIHPGALEQCNGMDDDCDGAVDDGNPSGGESCSTGQQGVCAAGLTACTNGSVVCQPRQAASAEQCDGLDNDCDGTADEGNPGGSQACATGELGVCGDGVTFCTHGALECAPIRGASPEVCDGLDNDCDGQPDDGLAFQAWYRDQDSDNYGLTSQSVQACLQPSGHAPNAGDCNDSNPALNPGATEVCDGVDNDCDSQVDEGLPTQAWYRDADGDGHGTSVHTVQSCSQPTGYVSNAGDCNDSNVNIRPGAMEVCDGADNNCNGSIDEAASGTPGSACVISDVRRVASGRFHSVALKSDGTVWAWGRNGSGQFGDGTTTHRSTPVQVQGLTGVTALAAGSSHTVARKQDGTAWAWGLNTDGQLGDGTTTRRTTPVQVRAPGN</sequence>
<dbReference type="Pfam" id="PF00415">
    <property type="entry name" value="RCC1"/>
    <property type="match status" value="5"/>
</dbReference>
<organism evidence="2 3">
    <name type="scientific">Pyxidicoccus fallax</name>
    <dbReference type="NCBI Taxonomy" id="394095"/>
    <lineage>
        <taxon>Bacteria</taxon>
        <taxon>Pseudomonadati</taxon>
        <taxon>Myxococcota</taxon>
        <taxon>Myxococcia</taxon>
        <taxon>Myxococcales</taxon>
        <taxon>Cystobacterineae</taxon>
        <taxon>Myxococcaceae</taxon>
        <taxon>Pyxidicoccus</taxon>
    </lineage>
</organism>
<dbReference type="InterPro" id="IPR009091">
    <property type="entry name" value="RCC1/BLIP-II"/>
</dbReference>
<evidence type="ECO:0000256" key="1">
    <source>
        <dbReference type="SAM" id="MobiDB-lite"/>
    </source>
</evidence>
<dbReference type="RefSeq" id="WP_246357372.1">
    <property type="nucleotide sequence ID" value="NZ_JABBJJ010000155.1"/>
</dbReference>
<dbReference type="PANTHER" id="PTHR45982">
    <property type="entry name" value="REGULATOR OF CHROMOSOME CONDENSATION"/>
    <property type="match status" value="1"/>
</dbReference>
<reference evidence="2 3" key="1">
    <citation type="submission" date="2020-04" db="EMBL/GenBank/DDBJ databases">
        <title>Draft genome of Pyxidicoccus fallax type strain.</title>
        <authorList>
            <person name="Whitworth D.E."/>
        </authorList>
    </citation>
    <scope>NUCLEOTIDE SEQUENCE [LARGE SCALE GENOMIC DNA]</scope>
    <source>
        <strain evidence="2 3">DSM 14698</strain>
    </source>
</reference>
<dbReference type="EMBL" id="JABBJJ010000155">
    <property type="protein sequence ID" value="NMO18828.1"/>
    <property type="molecule type" value="Genomic_DNA"/>
</dbReference>
<dbReference type="Proteomes" id="UP000518300">
    <property type="component" value="Unassembled WGS sequence"/>
</dbReference>
<dbReference type="InterPro" id="IPR000408">
    <property type="entry name" value="Reg_chr_condens"/>
</dbReference>
<dbReference type="InterPro" id="IPR021655">
    <property type="entry name" value="Put_metal-bd"/>
</dbReference>
<evidence type="ECO:0000313" key="2">
    <source>
        <dbReference type="EMBL" id="NMO18828.1"/>
    </source>
</evidence>
<protein>
    <recommendedName>
        <fullName evidence="4">RCC1 repeat-containing protein</fullName>
    </recommendedName>
</protein>
<feature type="non-terminal residue" evidence="2">
    <location>
        <position position="1"/>
    </location>
</feature>
<dbReference type="PRINTS" id="PR00633">
    <property type="entry name" value="RCCNDNSATION"/>
</dbReference>
<comment type="caution">
    <text evidence="2">The sequence shown here is derived from an EMBL/GenBank/DDBJ whole genome shotgun (WGS) entry which is preliminary data.</text>
</comment>
<dbReference type="PROSITE" id="PS00626">
    <property type="entry name" value="RCC1_2"/>
    <property type="match status" value="1"/>
</dbReference>
<dbReference type="SUPFAM" id="SSF50985">
    <property type="entry name" value="RCC1/BLIP-II"/>
    <property type="match status" value="2"/>
</dbReference>
<dbReference type="Pfam" id="PF11617">
    <property type="entry name" value="Cu-binding_MopE"/>
    <property type="match status" value="5"/>
</dbReference>
<dbReference type="AlphaFoldDB" id="A0A848LM29"/>
<keyword evidence="3" id="KW-1185">Reference proteome</keyword>
<dbReference type="InterPro" id="IPR051553">
    <property type="entry name" value="Ran_GTPase-activating"/>
</dbReference>
<name>A0A848LM29_9BACT</name>